<accession>A0A495WDF1</accession>
<name>A0A495WDF1_9BACT</name>
<evidence type="ECO:0008006" key="3">
    <source>
        <dbReference type="Google" id="ProtNLM"/>
    </source>
</evidence>
<dbReference type="AlphaFoldDB" id="A0A495WDF1"/>
<gene>
    <name evidence="1" type="ORF">BC742_0623</name>
</gene>
<reference evidence="1 2" key="1">
    <citation type="submission" date="2018-10" db="EMBL/GenBank/DDBJ databases">
        <title>Genomic Encyclopedia of Archaeal and Bacterial Type Strains, Phase II (KMG-II): from individual species to whole genera.</title>
        <authorList>
            <person name="Goeker M."/>
        </authorList>
    </citation>
    <scope>NUCLEOTIDE SEQUENCE [LARGE SCALE GENOMIC DNA]</scope>
    <source>
        <strain evidence="1 2">NSB1</strain>
    </source>
</reference>
<organism evidence="1 2">
    <name type="scientific">Coprobacter fastidiosus NSB1 = JCM 33896</name>
    <dbReference type="NCBI Taxonomy" id="1349822"/>
    <lineage>
        <taxon>Bacteria</taxon>
        <taxon>Pseudomonadati</taxon>
        <taxon>Bacteroidota</taxon>
        <taxon>Bacteroidia</taxon>
        <taxon>Bacteroidales</taxon>
        <taxon>Barnesiellaceae</taxon>
        <taxon>Coprobacter</taxon>
    </lineage>
</organism>
<evidence type="ECO:0000313" key="1">
    <source>
        <dbReference type="EMBL" id="RKT59702.1"/>
    </source>
</evidence>
<dbReference type="Proteomes" id="UP000269493">
    <property type="component" value="Unassembled WGS sequence"/>
</dbReference>
<sequence>MSINGEKIRKELSEGIPQIPLEDLRTLQSDYPYFQAIRFLYLKRVQKEEPLLYPEALERNAIYSGDRKSLFFLLEGARQSWTSLYRQNIESEKSKESFSLIDSFLSAQNENFSESIEQLIFQTGGIPATDYLSLSKTESGNDTSNLNELQNIDLINSFIEKSEKGNPLVTDIDATIKPGNTKNIPETPLTESTDEAFLTESLAKIYIKQRRYSKALEIIKKLSLKYPEKNIYFADQIRFLEKLIINIKTE</sequence>
<comment type="caution">
    <text evidence="1">The sequence shown here is derived from an EMBL/GenBank/DDBJ whole genome shotgun (WGS) entry which is preliminary data.</text>
</comment>
<protein>
    <recommendedName>
        <fullName evidence="3">Tetratricopeptide repeat protein</fullName>
    </recommendedName>
</protein>
<keyword evidence="2" id="KW-1185">Reference proteome</keyword>
<proteinExistence type="predicted"/>
<evidence type="ECO:0000313" key="2">
    <source>
        <dbReference type="Proteomes" id="UP000269493"/>
    </source>
</evidence>
<dbReference type="EMBL" id="RBXN01000002">
    <property type="protein sequence ID" value="RKT59702.1"/>
    <property type="molecule type" value="Genomic_DNA"/>
</dbReference>